<feature type="non-terminal residue" evidence="2">
    <location>
        <position position="1"/>
    </location>
</feature>
<dbReference type="SUPFAM" id="SSF54236">
    <property type="entry name" value="Ubiquitin-like"/>
    <property type="match status" value="1"/>
</dbReference>
<organism evidence="2 3">
    <name type="scientific">Thlaspi arvense</name>
    <name type="common">Field penny-cress</name>
    <dbReference type="NCBI Taxonomy" id="13288"/>
    <lineage>
        <taxon>Eukaryota</taxon>
        <taxon>Viridiplantae</taxon>
        <taxon>Streptophyta</taxon>
        <taxon>Embryophyta</taxon>
        <taxon>Tracheophyta</taxon>
        <taxon>Spermatophyta</taxon>
        <taxon>Magnoliopsida</taxon>
        <taxon>eudicotyledons</taxon>
        <taxon>Gunneridae</taxon>
        <taxon>Pentapetalae</taxon>
        <taxon>rosids</taxon>
        <taxon>malvids</taxon>
        <taxon>Brassicales</taxon>
        <taxon>Brassicaceae</taxon>
        <taxon>Thlaspideae</taxon>
        <taxon>Thlaspi</taxon>
    </lineage>
</organism>
<dbReference type="Gene3D" id="3.10.20.90">
    <property type="entry name" value="Phosphatidylinositol 3-kinase Catalytic Subunit, Chain A, domain 1"/>
    <property type="match status" value="1"/>
</dbReference>
<dbReference type="InterPro" id="IPR029071">
    <property type="entry name" value="Ubiquitin-like_domsf"/>
</dbReference>
<evidence type="ECO:0000313" key="3">
    <source>
        <dbReference type="Proteomes" id="UP000836841"/>
    </source>
</evidence>
<dbReference type="InterPro" id="IPR000626">
    <property type="entry name" value="Ubiquitin-like_dom"/>
</dbReference>
<dbReference type="PROSITE" id="PS50053">
    <property type="entry name" value="UBIQUITIN_2"/>
    <property type="match status" value="1"/>
</dbReference>
<dbReference type="AlphaFoldDB" id="A0AAU9SMY4"/>
<evidence type="ECO:0000259" key="1">
    <source>
        <dbReference type="PROSITE" id="PS50053"/>
    </source>
</evidence>
<protein>
    <recommendedName>
        <fullName evidence="1">Ubiquitin-like domain-containing protein</fullName>
    </recommendedName>
</protein>
<gene>
    <name evidence="2" type="ORF">TAV2_LOCUS22066</name>
</gene>
<dbReference type="EMBL" id="OU466862">
    <property type="protein sequence ID" value="CAH2069839.1"/>
    <property type="molecule type" value="Genomic_DNA"/>
</dbReference>
<keyword evidence="3" id="KW-1185">Reference proteome</keyword>
<evidence type="ECO:0000313" key="2">
    <source>
        <dbReference type="EMBL" id="CAH2069839.1"/>
    </source>
</evidence>
<reference evidence="2 3" key="1">
    <citation type="submission" date="2022-03" db="EMBL/GenBank/DDBJ databases">
        <authorList>
            <person name="Nunn A."/>
            <person name="Chopra R."/>
            <person name="Nunn A."/>
            <person name="Contreras Garrido A."/>
        </authorList>
    </citation>
    <scope>NUCLEOTIDE SEQUENCE [LARGE SCALE GENOMIC DNA]</scope>
</reference>
<sequence>KRRVYSRNVALRMMMEGFCSKLRIEMSILRFHFDGKRIRPDQTPNELGLEDEDEIDAFFDQYGGCSLCYRYYQCLKNH</sequence>
<dbReference type="Proteomes" id="UP000836841">
    <property type="component" value="Chromosome 6"/>
</dbReference>
<feature type="domain" description="Ubiquitin-like" evidence="1">
    <location>
        <begin position="11"/>
        <end position="64"/>
    </location>
</feature>
<name>A0AAU9SMY4_THLAR</name>
<proteinExistence type="predicted"/>
<dbReference type="Pfam" id="PF11976">
    <property type="entry name" value="Rad60-SLD"/>
    <property type="match status" value="1"/>
</dbReference>
<accession>A0AAU9SMY4</accession>
<dbReference type="InterPro" id="IPR022617">
    <property type="entry name" value="Rad60/SUMO-like_dom"/>
</dbReference>
<dbReference type="PANTHER" id="PTHR10562">
    <property type="entry name" value="SMALL UBIQUITIN-RELATED MODIFIER"/>
    <property type="match status" value="1"/>
</dbReference>